<dbReference type="Proteomes" id="UP000179243">
    <property type="component" value="Unassembled WGS sequence"/>
</dbReference>
<evidence type="ECO:0000256" key="1">
    <source>
        <dbReference type="SAM" id="SignalP"/>
    </source>
</evidence>
<evidence type="ECO:0000259" key="2">
    <source>
        <dbReference type="Pfam" id="PF18962"/>
    </source>
</evidence>
<feature type="domain" description="Secretion system C-terminal sorting" evidence="2">
    <location>
        <begin position="769"/>
        <end position="839"/>
    </location>
</feature>
<dbReference type="InterPro" id="IPR029058">
    <property type="entry name" value="AB_hydrolase_fold"/>
</dbReference>
<feature type="signal peptide" evidence="1">
    <location>
        <begin position="1"/>
        <end position="18"/>
    </location>
</feature>
<proteinExistence type="predicted"/>
<dbReference type="EMBL" id="MFYX01000125">
    <property type="protein sequence ID" value="OGK01488.1"/>
    <property type="molecule type" value="Genomic_DNA"/>
</dbReference>
<dbReference type="Pfam" id="PF18962">
    <property type="entry name" value="Por_Secre_tail"/>
    <property type="match status" value="1"/>
</dbReference>
<dbReference type="NCBIfam" id="TIGR04183">
    <property type="entry name" value="Por_Secre_tail"/>
    <property type="match status" value="1"/>
</dbReference>
<dbReference type="SUPFAM" id="SSF53474">
    <property type="entry name" value="alpha/beta-Hydrolases"/>
    <property type="match status" value="1"/>
</dbReference>
<reference evidence="3 4" key="1">
    <citation type="journal article" date="2016" name="Nat. Commun.">
        <title>Thousands of microbial genomes shed light on interconnected biogeochemical processes in an aquifer system.</title>
        <authorList>
            <person name="Anantharaman K."/>
            <person name="Brown C.T."/>
            <person name="Hug L.A."/>
            <person name="Sharon I."/>
            <person name="Castelle C.J."/>
            <person name="Probst A.J."/>
            <person name="Thomas B.C."/>
            <person name="Singh A."/>
            <person name="Wilkins M.J."/>
            <person name="Karaoz U."/>
            <person name="Brodie E.L."/>
            <person name="Williams K.H."/>
            <person name="Hubbard S.S."/>
            <person name="Banfield J.F."/>
        </authorList>
    </citation>
    <scope>NUCLEOTIDE SEQUENCE [LARGE SCALE GENOMIC DNA]</scope>
</reference>
<accession>A0A1F7F4I6</accession>
<sequence>MKFTALLVLAAFIGYSSAALSTHSFTNKAGRGSHPNALTYGSGRVVVNLSAISGATVYRAIFDPNRHYGNSGSYPASGNAMQNMILVSKADDTLAIRGPRYRTFDATAAVQAALTAGTPCTLTVANAAGLGGDGAMLSLDVMCNAAAAASIAQVDSATARFDNGDAIITFKELNPIFTASTITCDQYNTEYNARFSTATGADWSGTIEKIRYRIYRSAQPLATEGALAAAELVDEIKPLTCWDAPYYGSGNCTGTNIVPRYPINNLELASPGMGIYVDRYKGIGSETFYYFVSHTVDGAEDFSILTEGANATNSVLESGGPGMVLLREIKSNVSFNYVSNCTLYYYVRWEAPPYCNMPSSPYDYLVGVPPNPKRPNPMAQVSLHCWGGSINSCYGWWYRAEEGGLIISTNQYPYDWWTSYHENSGTLKSFADGTVQPFTEARYLSFIYYFAVPNYNIDVERIHLAGSSMGGAGTSLWGMRSGQIFSHLISWVGVHIPKESPTFTGSFMGNYGDTSWNTTFSNEQMEQFGYPVIHPSDNVNVWDYWDNTKWLAANPVAETPWLSHSNGTNDNGIGWPQAWKNAQSLMGAKRGFNFSWGTSGHSQRAVLLGQQSDRYCTMDFRKNQSYPVFTGGSLDKPLGSAPWDHDSSGNINNYVFWDVATVVDEADRWEMTVWLDDGASQATETVDITPRRLQQLAHGAGSTYAWEFVEGLTTIASGTANADANGCITVPNLTLSKTHRTLKLTCDNCVVATRDNATDWTQPVLTAVPNPFNPAVTIQVKGMGKASLSVRVYDLSGKLVADLTEQVLGSQVVWNASGQASGMYVIKAVSGKRTLTRTVVLTR</sequence>
<evidence type="ECO:0000313" key="3">
    <source>
        <dbReference type="EMBL" id="OGK01488.1"/>
    </source>
</evidence>
<dbReference type="InterPro" id="IPR026444">
    <property type="entry name" value="Secre_tail"/>
</dbReference>
<keyword evidence="1" id="KW-0732">Signal</keyword>
<dbReference type="AlphaFoldDB" id="A0A1F7F4I6"/>
<comment type="caution">
    <text evidence="3">The sequence shown here is derived from an EMBL/GenBank/DDBJ whole genome shotgun (WGS) entry which is preliminary data.</text>
</comment>
<protein>
    <recommendedName>
        <fullName evidence="2">Secretion system C-terminal sorting domain-containing protein</fullName>
    </recommendedName>
</protein>
<dbReference type="Gene3D" id="3.40.50.1820">
    <property type="entry name" value="alpha/beta hydrolase"/>
    <property type="match status" value="1"/>
</dbReference>
<feature type="chain" id="PRO_5009528396" description="Secretion system C-terminal sorting domain-containing protein" evidence="1">
    <location>
        <begin position="19"/>
        <end position="843"/>
    </location>
</feature>
<name>A0A1F7F4I6_UNCRA</name>
<evidence type="ECO:0000313" key="4">
    <source>
        <dbReference type="Proteomes" id="UP000179243"/>
    </source>
</evidence>
<organism evidence="3 4">
    <name type="scientific">Candidatus Raymondbacteria bacterium RIFOXYD12_FULL_49_13</name>
    <dbReference type="NCBI Taxonomy" id="1817890"/>
    <lineage>
        <taxon>Bacteria</taxon>
        <taxon>Raymondiibacteriota</taxon>
    </lineage>
</organism>
<gene>
    <name evidence="3" type="ORF">A2519_19390</name>
</gene>